<feature type="domain" description="C-type lectin" evidence="2">
    <location>
        <begin position="476"/>
        <end position="588"/>
    </location>
</feature>
<dbReference type="InterPro" id="IPR050801">
    <property type="entry name" value="Ca-Dep_Lectins_ImmuneDev"/>
</dbReference>
<dbReference type="Proteomes" id="UP000694941">
    <property type="component" value="Unplaced"/>
</dbReference>
<organism evidence="4 5">
    <name type="scientific">Limulus polyphemus</name>
    <name type="common">Atlantic horseshoe crab</name>
    <dbReference type="NCBI Taxonomy" id="6850"/>
    <lineage>
        <taxon>Eukaryota</taxon>
        <taxon>Metazoa</taxon>
        <taxon>Ecdysozoa</taxon>
        <taxon>Arthropoda</taxon>
        <taxon>Chelicerata</taxon>
        <taxon>Merostomata</taxon>
        <taxon>Xiphosura</taxon>
        <taxon>Limulidae</taxon>
        <taxon>Limulus</taxon>
    </lineage>
</organism>
<keyword evidence="1" id="KW-1015">Disulfide bond</keyword>
<dbReference type="PROSITE" id="PS50940">
    <property type="entry name" value="CHIT_BIND_II"/>
    <property type="match status" value="4"/>
</dbReference>
<feature type="domain" description="Chitin-binding type-2" evidence="3">
    <location>
        <begin position="276"/>
        <end position="321"/>
    </location>
</feature>
<feature type="domain" description="C-type lectin" evidence="2">
    <location>
        <begin position="1249"/>
        <end position="1377"/>
    </location>
</feature>
<dbReference type="CDD" id="cd00037">
    <property type="entry name" value="CLECT"/>
    <property type="match status" value="7"/>
</dbReference>
<feature type="domain" description="C-type lectin" evidence="2">
    <location>
        <begin position="911"/>
        <end position="1029"/>
    </location>
</feature>
<feature type="domain" description="C-type lectin" evidence="2">
    <location>
        <begin position="333"/>
        <end position="463"/>
    </location>
</feature>
<reference evidence="5" key="1">
    <citation type="submission" date="2025-08" db="UniProtKB">
        <authorList>
            <consortium name="RefSeq"/>
        </authorList>
    </citation>
    <scope>IDENTIFICATION</scope>
    <source>
        <tissue evidence="5">Muscle</tissue>
    </source>
</reference>
<dbReference type="PANTHER" id="PTHR22801">
    <property type="entry name" value="LITHOSTATHINE"/>
    <property type="match status" value="1"/>
</dbReference>
<dbReference type="PROSITE" id="PS00615">
    <property type="entry name" value="C_TYPE_LECTIN_1"/>
    <property type="match status" value="1"/>
</dbReference>
<dbReference type="SUPFAM" id="SSF57625">
    <property type="entry name" value="Invertebrate chitin-binding proteins"/>
    <property type="match status" value="4"/>
</dbReference>
<evidence type="ECO:0000259" key="2">
    <source>
        <dbReference type="PROSITE" id="PS50041"/>
    </source>
</evidence>
<proteinExistence type="predicted"/>
<dbReference type="InterPro" id="IPR036508">
    <property type="entry name" value="Chitin-bd_dom_sf"/>
</dbReference>
<evidence type="ECO:0000256" key="1">
    <source>
        <dbReference type="ARBA" id="ARBA00023157"/>
    </source>
</evidence>
<dbReference type="Pfam" id="PF01607">
    <property type="entry name" value="CBM_14"/>
    <property type="match status" value="4"/>
</dbReference>
<dbReference type="PANTHER" id="PTHR22801:SF63">
    <property type="entry name" value="C-TYPE LECTIN DOMAIN-CONTAINING PROTEIN"/>
    <property type="match status" value="1"/>
</dbReference>
<dbReference type="RefSeq" id="XP_022243724.1">
    <property type="nucleotide sequence ID" value="XM_022388016.1"/>
</dbReference>
<keyword evidence="4" id="KW-1185">Reference proteome</keyword>
<feature type="domain" description="Chitin-binding type-2" evidence="3">
    <location>
        <begin position="92"/>
        <end position="147"/>
    </location>
</feature>
<dbReference type="GeneID" id="111086183"/>
<dbReference type="InterPro" id="IPR016186">
    <property type="entry name" value="C-type_lectin-like/link_sf"/>
</dbReference>
<dbReference type="Gene3D" id="3.10.100.10">
    <property type="entry name" value="Mannose-Binding Protein A, subunit A"/>
    <property type="match status" value="8"/>
</dbReference>
<dbReference type="InterPro" id="IPR002557">
    <property type="entry name" value="Chitin-bd_dom"/>
</dbReference>
<feature type="domain" description="C-type lectin" evidence="2">
    <location>
        <begin position="1122"/>
        <end position="1235"/>
    </location>
</feature>
<dbReference type="InterPro" id="IPR001304">
    <property type="entry name" value="C-type_lectin-like"/>
</dbReference>
<dbReference type="PROSITE" id="PS50041">
    <property type="entry name" value="C_TYPE_LECTIN_2"/>
    <property type="match status" value="5"/>
</dbReference>
<gene>
    <name evidence="5" type="primary">LOC111086183</name>
</gene>
<dbReference type="Gene3D" id="2.170.140.10">
    <property type="entry name" value="Chitin binding domain"/>
    <property type="match status" value="4"/>
</dbReference>
<feature type="domain" description="Chitin-binding type-2" evidence="3">
    <location>
        <begin position="150"/>
        <end position="207"/>
    </location>
</feature>
<evidence type="ECO:0000313" key="5">
    <source>
        <dbReference type="RefSeq" id="XP_022243724.1"/>
    </source>
</evidence>
<evidence type="ECO:0000259" key="3">
    <source>
        <dbReference type="PROSITE" id="PS50940"/>
    </source>
</evidence>
<sequence>MVYQIRKDRRLKWKHINEKSATGAAVTATTVESSNSTDGKNGLFPVETSCSLFEVYENGVGNTLSCLEGEHFDVILRECVNIRKSNCFEKDEVQCTEIGFIPHEGNCSEYYECAFGADKISYSGSCDLGLYFDPIKKICNSEVECYQTNEVTCTTDKFLPDEHNCTSYYQCDYGENKISYRKTCQPGDQFDPIAKECRPVNQVNCHEVGSNFNCPEEQGYFVDSSDCSKYYECVGGNSAVTYHRSCGSSLHFDPRSQKCDNEDIVGCQGSPCTANISDTDDCYKYFACVQGMQYHWTCPNGQHFHENNLTCTWIHLAECVTYEFECEDGYFQHNSGCYKLVMENATYQEAEEKCAAENAVLAVVKDRDTQHFLQGLAGEAAEDTTLPMFAWIGLNFVNWQWWKYADSSNLRSSFFNSWEGGSPDNALTSTLDVCSSMNKITNGNVYYKWNVSVCEELKSYICQRTELSCPQGYVLYGHKCVKVFENERKTFVESQVECAEEGGRLAAVTDVPYLNTLIALAKKGNEQRYWVGISRTLETNQWILSDESTLSDFVSADLSPRDETCVTVYMESEWEGFPCNLTLPALCVYPPSPWCFDDYKPYNGICYKAFDNVAQMNYTEAEQTCINDQGTVLNISDKIYVEFFKLSLFRSDDASGWWIKKSNSVCSSLEIDGLQQNVNCETSKRVICQRYYGVGGPAVSDSVCTDGFQLFDSKGTCIKLFAQKEKWNKATEVCQHNGATLLNIGNEEEEDNLFSLNLDDDKVWLGEVYSVKADKCVVQTTEKQFSQTYCHYRHSFICEKKAKQCNNGYRLFDGYCYKLHSNESTNSEASSICQSENTELVLVGDPDVQSFLFGIIQQTSLNLWVNMAGSEPSCVVLKKDQNSIQFITENCQNQYAFVCQHKAHYIVYTMRGSGLYDLYRSLERVSGSTNYSMAEVKCADRGGRLADITDGRTHNYAAEKLAVTSRHWMGLSSRWYDGTWYFSDGQKLGSFFKGVRRNISESEELCMVFFHQKHLSGHDCNQKIPFICEVESSGLRLQEKNIFFKNQWIELIDYDSSASNTASVFKDDTPQDTKDFLRQWSLAAGYGSISKNSQDILLITDGQTDHAFQIIPRSCPQGYINYGRTCYKYVDVPQKFFMALLYCARESSYLALIKDKFGIETLQILLPSGTNAWVGGYHYGGQWRGSDGEIIPVFSEWDKDKNKNPVSNDKCVYLSSNDSTLLRSDCDVEYTFVCENPGNLECDGDSIFIDGKCYLVNADLVTEQEAYQLCKDQVYKDLAVPHGSIPQLILSMHVQFHSNDSVKESPSFWLGLKYKMNIKDWYNYPIIGRHQNRYTNWYSSEPNLERKVLGGIGVALMSPTYNWFQVAHGEEIFYFCQYQVCYNQTTDRLNETCIIPITFPGLPVTNMSCVMEEGDTDSWCSTGVDFDWNHKDSNSRYICPSTCPVLMIRLTFLGLL</sequence>
<dbReference type="InterPro" id="IPR018378">
    <property type="entry name" value="C-type_lectin_CS"/>
</dbReference>
<name>A0ABM1SJB8_LIMPO</name>
<dbReference type="SMART" id="SM00034">
    <property type="entry name" value="CLECT"/>
    <property type="match status" value="8"/>
</dbReference>
<accession>A0ABM1SJB8</accession>
<feature type="domain" description="Chitin-binding type-2" evidence="3">
    <location>
        <begin position="211"/>
        <end position="269"/>
    </location>
</feature>
<protein>
    <submittedName>
        <fullName evidence="5">Macrophage mannose receptor 1-like</fullName>
    </submittedName>
</protein>
<dbReference type="SUPFAM" id="SSF56436">
    <property type="entry name" value="C-type lectin-like"/>
    <property type="match status" value="8"/>
</dbReference>
<evidence type="ECO:0000313" key="4">
    <source>
        <dbReference type="Proteomes" id="UP000694941"/>
    </source>
</evidence>
<dbReference type="InterPro" id="IPR016187">
    <property type="entry name" value="CTDL_fold"/>
</dbReference>
<dbReference type="Pfam" id="PF00059">
    <property type="entry name" value="Lectin_C"/>
    <property type="match status" value="4"/>
</dbReference>
<dbReference type="SMART" id="SM00494">
    <property type="entry name" value="ChtBD2"/>
    <property type="match status" value="5"/>
</dbReference>